<feature type="region of interest" description="Disordered" evidence="1">
    <location>
        <begin position="1"/>
        <end position="109"/>
    </location>
</feature>
<feature type="compositionally biased region" description="Basic residues" evidence="1">
    <location>
        <begin position="189"/>
        <end position="206"/>
    </location>
</feature>
<protein>
    <submittedName>
        <fullName evidence="2">Uncharacterized protein</fullName>
    </submittedName>
</protein>
<feature type="compositionally biased region" description="Low complexity" evidence="1">
    <location>
        <begin position="59"/>
        <end position="74"/>
    </location>
</feature>
<dbReference type="Proteomes" id="UP000050482">
    <property type="component" value="Unassembled WGS sequence"/>
</dbReference>
<feature type="compositionally biased region" description="Low complexity" evidence="1">
    <location>
        <begin position="9"/>
        <end position="23"/>
    </location>
</feature>
<gene>
    <name evidence="2" type="ORF">AN477_17645</name>
</gene>
<dbReference type="PATRIC" id="fig|471514.4.peg.4999"/>
<comment type="caution">
    <text evidence="2">The sequence shown here is derived from an EMBL/GenBank/DDBJ whole genome shotgun (WGS) entry which is preliminary data.</text>
</comment>
<dbReference type="EMBL" id="LJCO01000077">
    <property type="protein sequence ID" value="KPV42421.1"/>
    <property type="molecule type" value="Genomic_DNA"/>
</dbReference>
<evidence type="ECO:0000313" key="2">
    <source>
        <dbReference type="EMBL" id="KPV42421.1"/>
    </source>
</evidence>
<proteinExistence type="predicted"/>
<reference evidence="2 3" key="1">
    <citation type="submission" date="2015-09" db="EMBL/GenBank/DDBJ databases">
        <title>Draft genome sequence of Alicyclobacillus ferrooxydans DSM 22381.</title>
        <authorList>
            <person name="Hemp J."/>
        </authorList>
    </citation>
    <scope>NUCLEOTIDE SEQUENCE [LARGE SCALE GENOMIC DNA]</scope>
    <source>
        <strain evidence="2 3">TC-34</strain>
    </source>
</reference>
<evidence type="ECO:0000313" key="3">
    <source>
        <dbReference type="Proteomes" id="UP000050482"/>
    </source>
</evidence>
<sequence length="206" mass="22510">MADNERQQPVRPQTQVPGQGPMQAPMPGPIQGPAPVPGPGMMPWGAPGPGGPVGPLPPQGGQQFPQGGSQRGPQPATPLPPGGSEQGSPQQMPQRPQRRPGYIDPNWKPNGLTMHDRLLELVQRYMDSTLQDARGIQGMMMRDGANRMYPRIEATIRGMSEEELKSEIAAIQSQMRKVLGEKEASAKQPAKKRRKTRVPARKQVRR</sequence>
<dbReference type="RefSeq" id="WP_054970491.1">
    <property type="nucleotide sequence ID" value="NZ_LJCO01000077.1"/>
</dbReference>
<organism evidence="2 3">
    <name type="scientific">Alicyclobacillus ferrooxydans</name>
    <dbReference type="NCBI Taxonomy" id="471514"/>
    <lineage>
        <taxon>Bacteria</taxon>
        <taxon>Bacillati</taxon>
        <taxon>Bacillota</taxon>
        <taxon>Bacilli</taxon>
        <taxon>Bacillales</taxon>
        <taxon>Alicyclobacillaceae</taxon>
        <taxon>Alicyclobacillus</taxon>
    </lineage>
</organism>
<evidence type="ECO:0000256" key="1">
    <source>
        <dbReference type="SAM" id="MobiDB-lite"/>
    </source>
</evidence>
<feature type="compositionally biased region" description="Pro residues" evidence="1">
    <location>
        <begin position="49"/>
        <end position="58"/>
    </location>
</feature>
<keyword evidence="3" id="KW-1185">Reference proteome</keyword>
<accession>A0A0N8PNT5</accession>
<feature type="compositionally biased region" description="Pro residues" evidence="1">
    <location>
        <begin position="24"/>
        <end position="40"/>
    </location>
</feature>
<name>A0A0N8PNT5_9BACL</name>
<feature type="region of interest" description="Disordered" evidence="1">
    <location>
        <begin position="178"/>
        <end position="206"/>
    </location>
</feature>
<dbReference type="AlphaFoldDB" id="A0A0N8PNT5"/>